<comment type="caution">
    <text evidence="2">The sequence shown here is derived from an EMBL/GenBank/DDBJ whole genome shotgun (WGS) entry which is preliminary data.</text>
</comment>
<dbReference type="InterPro" id="IPR038670">
    <property type="entry name" value="HslJ-like_sf"/>
</dbReference>
<proteinExistence type="predicted"/>
<gene>
    <name evidence="2" type="ORF">J2782_001093</name>
</gene>
<reference evidence="2 3" key="1">
    <citation type="submission" date="2023-07" db="EMBL/GenBank/DDBJ databases">
        <title>Sorghum-associated microbial communities from plants grown in Nebraska, USA.</title>
        <authorList>
            <person name="Schachtman D."/>
        </authorList>
    </citation>
    <scope>NUCLEOTIDE SEQUENCE [LARGE SCALE GENOMIC DNA]</scope>
    <source>
        <strain evidence="2 3">DS1730</strain>
    </source>
</reference>
<dbReference type="Gene3D" id="2.40.128.270">
    <property type="match status" value="1"/>
</dbReference>
<keyword evidence="2" id="KW-0449">Lipoprotein</keyword>
<name>A0ABU1M654_9HYPH</name>
<keyword evidence="3" id="KW-1185">Reference proteome</keyword>
<dbReference type="PANTHER" id="PTHR38013">
    <property type="entry name" value="GLYCOPROTEIN/POLYSACCHARIDE METABOLISM"/>
    <property type="match status" value="1"/>
</dbReference>
<dbReference type="PANTHER" id="PTHR38013:SF1">
    <property type="entry name" value="GLYCOPROTEIN_POLYSACCHARIDE METABOLISM"/>
    <property type="match status" value="1"/>
</dbReference>
<evidence type="ECO:0000259" key="1">
    <source>
        <dbReference type="Pfam" id="PF03724"/>
    </source>
</evidence>
<sequence>MAMLKGLTKTLSIVAALTAGLGAFGAAAMFVTTSMPTASVAAEKTISGKVMYRERIALPPEAHLIVQLTDVSLADAPSKIIAETTVNTLQGVPIPFAISFDTDEIEPSHSYALQARIVAGDTLWFVNDERYSIDPKKPDDSIELKVVMVRKSSDESTAIGIEGKDWLAEDIQGGGVVDTAQTTLLVDSDGTVSGSGGCNRFMSKATISGSNISFAEIGSTYMQCPPALMNQERKFLDILEKTRSYKMDAGKLVLIDEGGDELARLAQSL</sequence>
<dbReference type="Pfam" id="PF03724">
    <property type="entry name" value="META"/>
    <property type="match status" value="1"/>
</dbReference>
<dbReference type="Proteomes" id="UP001184614">
    <property type="component" value="Unassembled WGS sequence"/>
</dbReference>
<evidence type="ECO:0000313" key="2">
    <source>
        <dbReference type="EMBL" id="MDR6431388.1"/>
    </source>
</evidence>
<organism evidence="2 3">
    <name type="scientific">Brucella pseudogrignonensis</name>
    <dbReference type="NCBI Taxonomy" id="419475"/>
    <lineage>
        <taxon>Bacteria</taxon>
        <taxon>Pseudomonadati</taxon>
        <taxon>Pseudomonadota</taxon>
        <taxon>Alphaproteobacteria</taxon>
        <taxon>Hyphomicrobiales</taxon>
        <taxon>Brucellaceae</taxon>
        <taxon>Brucella/Ochrobactrum group</taxon>
        <taxon>Brucella</taxon>
    </lineage>
</organism>
<feature type="domain" description="DUF306" evidence="1">
    <location>
        <begin position="161"/>
        <end position="265"/>
    </location>
</feature>
<dbReference type="InterPro" id="IPR005184">
    <property type="entry name" value="DUF306_Meta_HslJ"/>
</dbReference>
<dbReference type="InterPro" id="IPR053196">
    <property type="entry name" value="Lipoprotein_YbaY-like"/>
</dbReference>
<accession>A0ABU1M654</accession>
<protein>
    <submittedName>
        <fullName evidence="2">Lipoprotein</fullName>
    </submittedName>
</protein>
<dbReference type="EMBL" id="JAVDQT010000001">
    <property type="protein sequence ID" value="MDR6431388.1"/>
    <property type="molecule type" value="Genomic_DNA"/>
</dbReference>
<evidence type="ECO:0000313" key="3">
    <source>
        <dbReference type="Proteomes" id="UP001184614"/>
    </source>
</evidence>
<dbReference type="Pfam" id="PF09619">
    <property type="entry name" value="YscW"/>
    <property type="match status" value="1"/>
</dbReference>
<dbReference type="InterPro" id="IPR039366">
    <property type="entry name" value="Pilotin"/>
</dbReference>